<feature type="transmembrane region" description="Helical" evidence="10">
    <location>
        <begin position="362"/>
        <end position="383"/>
    </location>
</feature>
<dbReference type="EMBL" id="JAOPJZ010000026">
    <property type="protein sequence ID" value="MCU4753967.1"/>
    <property type="molecule type" value="Genomic_DNA"/>
</dbReference>
<evidence type="ECO:0000256" key="8">
    <source>
        <dbReference type="ARBA" id="ARBA00023136"/>
    </source>
</evidence>
<feature type="transmembrane region" description="Helical" evidence="10">
    <location>
        <begin position="395"/>
        <end position="418"/>
    </location>
</feature>
<keyword evidence="4" id="KW-1003">Cell membrane</keyword>
<evidence type="ECO:0000256" key="5">
    <source>
        <dbReference type="ARBA" id="ARBA00022692"/>
    </source>
</evidence>
<reference evidence="11 12" key="1">
    <citation type="submission" date="2022-09" db="EMBL/GenBank/DDBJ databases">
        <title>Enrichment on poylsaccharides allowed isolation of novel metabolic and taxonomic groups of Haloarchaea.</title>
        <authorList>
            <person name="Sorokin D.Y."/>
            <person name="Elcheninov A.G."/>
            <person name="Khizhniak T.V."/>
            <person name="Kolganova T.V."/>
            <person name="Kublanov I.V."/>
        </authorList>
    </citation>
    <scope>NUCLEOTIDE SEQUENCE [LARGE SCALE GENOMIC DNA]</scope>
    <source>
        <strain evidence="11 12">AArc-curdl1</strain>
    </source>
</reference>
<keyword evidence="3" id="KW-0050">Antiport</keyword>
<feature type="transmembrane region" description="Helical" evidence="10">
    <location>
        <begin position="424"/>
        <end position="446"/>
    </location>
</feature>
<accession>A0AAP2ZB49</accession>
<dbReference type="GO" id="GO:0006811">
    <property type="term" value="P:monoatomic ion transport"/>
    <property type="evidence" value="ECO:0007669"/>
    <property type="project" value="UniProtKB-KW"/>
</dbReference>
<evidence type="ECO:0000256" key="4">
    <source>
        <dbReference type="ARBA" id="ARBA00022475"/>
    </source>
</evidence>
<dbReference type="GO" id="GO:0015297">
    <property type="term" value="F:antiporter activity"/>
    <property type="evidence" value="ECO:0007669"/>
    <property type="project" value="UniProtKB-KW"/>
</dbReference>
<feature type="transmembrane region" description="Helical" evidence="10">
    <location>
        <begin position="202"/>
        <end position="220"/>
    </location>
</feature>
<dbReference type="InterPro" id="IPR002528">
    <property type="entry name" value="MATE_fam"/>
</dbReference>
<dbReference type="GO" id="GO:0005886">
    <property type="term" value="C:plasma membrane"/>
    <property type="evidence" value="ECO:0007669"/>
    <property type="project" value="UniProtKB-SubCell"/>
</dbReference>
<comment type="subcellular location">
    <subcellularLocation>
        <location evidence="1">Cell membrane</location>
        <topology evidence="1">Multi-pass membrane protein</topology>
    </subcellularLocation>
</comment>
<feature type="transmembrane region" description="Helical" evidence="10">
    <location>
        <begin position="52"/>
        <end position="74"/>
    </location>
</feature>
<evidence type="ECO:0000256" key="2">
    <source>
        <dbReference type="ARBA" id="ARBA00022448"/>
    </source>
</evidence>
<feature type="transmembrane region" description="Helical" evidence="10">
    <location>
        <begin position="168"/>
        <end position="190"/>
    </location>
</feature>
<dbReference type="Proteomes" id="UP001321047">
    <property type="component" value="Unassembled WGS sequence"/>
</dbReference>
<dbReference type="RefSeq" id="WP_342810273.1">
    <property type="nucleotide sequence ID" value="NZ_JAOPJZ010000026.1"/>
</dbReference>
<keyword evidence="12" id="KW-1185">Reference proteome</keyword>
<proteinExistence type="predicted"/>
<evidence type="ECO:0000313" key="11">
    <source>
        <dbReference type="EMBL" id="MCU4753967.1"/>
    </source>
</evidence>
<protein>
    <recommendedName>
        <fullName evidence="9">Multidrug-efflux transporter</fullName>
    </recommendedName>
</protein>
<comment type="caution">
    <text evidence="11">The sequence shown here is derived from an EMBL/GenBank/DDBJ whole genome shotgun (WGS) entry which is preliminary data.</text>
</comment>
<keyword evidence="5 10" id="KW-0812">Transmembrane</keyword>
<evidence type="ECO:0000256" key="7">
    <source>
        <dbReference type="ARBA" id="ARBA00023065"/>
    </source>
</evidence>
<feature type="transmembrane region" description="Helical" evidence="10">
    <location>
        <begin position="129"/>
        <end position="148"/>
    </location>
</feature>
<dbReference type="PANTHER" id="PTHR43298:SF2">
    <property type="entry name" value="FMN_FAD EXPORTER YEEO-RELATED"/>
    <property type="match status" value="1"/>
</dbReference>
<evidence type="ECO:0000256" key="9">
    <source>
        <dbReference type="ARBA" id="ARBA00031636"/>
    </source>
</evidence>
<feature type="transmembrane region" description="Helical" evidence="10">
    <location>
        <begin position="95"/>
        <end position="117"/>
    </location>
</feature>
<dbReference type="NCBIfam" id="TIGR00797">
    <property type="entry name" value="matE"/>
    <property type="match status" value="1"/>
</dbReference>
<dbReference type="PANTHER" id="PTHR43298">
    <property type="entry name" value="MULTIDRUG RESISTANCE PROTEIN NORM-RELATED"/>
    <property type="match status" value="1"/>
</dbReference>
<dbReference type="InterPro" id="IPR048279">
    <property type="entry name" value="MdtK-like"/>
</dbReference>
<evidence type="ECO:0000256" key="10">
    <source>
        <dbReference type="SAM" id="Phobius"/>
    </source>
</evidence>
<evidence type="ECO:0000256" key="3">
    <source>
        <dbReference type="ARBA" id="ARBA00022449"/>
    </source>
</evidence>
<dbReference type="Pfam" id="PF01554">
    <property type="entry name" value="MatE"/>
    <property type="match status" value="2"/>
</dbReference>
<dbReference type="AlphaFoldDB" id="A0AAP2ZB49"/>
<sequence length="465" mass="48321">MVDVSREQMTTGSIPKALLVLAAPLVAQNLVHVANQLIDVFWLGRLGGTEVAAVGLNFPIIGLLFTVAIGLSVGTQVLVSQRVGAENLDGARRTIVTGVGLGLLGGTILGLLTFVFARDVMGLFATDPQVTTLAGAYLAVIAIGLPLATASDSLEAGFVGWGDARGALYINLATVLTNIALDPFLIFGWWHFPTLGVEGAAYATILGYTAGFLLAVGLAVRGRGDCRLGLEHLEVSREDASEIVDVGWPNAGQFVASQSVRVAIVGIVAVAGGAAAVAAYTIGARVASVAFIPAKGLQQAAQSVIGQNLGAENPGRATRTTWVGVAIAAGTLTLIGAIQWLIPETLTTLFVPDVTALELEYTVAYLEILAYGYWAIGASYLLMAGFNGARRTQTSFVATVCQYWVVRLPIAAVGVYALTMGPEAVFWAVTVSNVAVALGLGAYYRYETGSGMNRRAVEVASSSAD</sequence>
<organism evidence="11 12">
    <name type="scientific">Natronosalvus hydrolyticus</name>
    <dbReference type="NCBI Taxonomy" id="2979988"/>
    <lineage>
        <taxon>Archaea</taxon>
        <taxon>Methanobacteriati</taxon>
        <taxon>Methanobacteriota</taxon>
        <taxon>Stenosarchaea group</taxon>
        <taxon>Halobacteria</taxon>
        <taxon>Halobacteriales</taxon>
        <taxon>Natrialbaceae</taxon>
        <taxon>Natronosalvus</taxon>
    </lineage>
</organism>
<feature type="transmembrane region" description="Helical" evidence="10">
    <location>
        <begin position="322"/>
        <end position="342"/>
    </location>
</feature>
<keyword evidence="7" id="KW-0406">Ion transport</keyword>
<keyword evidence="8 10" id="KW-0472">Membrane</keyword>
<evidence type="ECO:0000313" key="12">
    <source>
        <dbReference type="Proteomes" id="UP001321047"/>
    </source>
</evidence>
<keyword evidence="2" id="KW-0813">Transport</keyword>
<evidence type="ECO:0000256" key="6">
    <source>
        <dbReference type="ARBA" id="ARBA00022989"/>
    </source>
</evidence>
<dbReference type="PIRSF" id="PIRSF006603">
    <property type="entry name" value="DinF"/>
    <property type="match status" value="1"/>
</dbReference>
<dbReference type="GO" id="GO:0042910">
    <property type="term" value="F:xenobiotic transmembrane transporter activity"/>
    <property type="evidence" value="ECO:0007669"/>
    <property type="project" value="InterPro"/>
</dbReference>
<name>A0AAP2ZB49_9EURY</name>
<keyword evidence="6 10" id="KW-1133">Transmembrane helix</keyword>
<evidence type="ECO:0000256" key="1">
    <source>
        <dbReference type="ARBA" id="ARBA00004651"/>
    </source>
</evidence>
<dbReference type="InterPro" id="IPR050222">
    <property type="entry name" value="MATE_MdtK"/>
</dbReference>
<gene>
    <name evidence="11" type="ORF">OB919_18620</name>
</gene>